<comment type="caution">
    <text evidence="1">The sequence shown here is derived from an EMBL/GenBank/DDBJ whole genome shotgun (WGS) entry which is preliminary data.</text>
</comment>
<dbReference type="RefSeq" id="XP_040754766.1">
    <property type="nucleotide sequence ID" value="XM_040892499.1"/>
</dbReference>
<protein>
    <submittedName>
        <fullName evidence="1">Uncharacterized protein</fullName>
    </submittedName>
</protein>
<dbReference type="Proteomes" id="UP000244073">
    <property type="component" value="Unassembled WGS sequence"/>
</dbReference>
<gene>
    <name evidence="1" type="ORF">P175DRAFT_0169124</name>
</gene>
<reference evidence="1 2" key="1">
    <citation type="journal article" date="2018" name="Proc. Natl. Acad. Sci. U.S.A.">
        <title>Linking secondary metabolites to gene clusters through genome sequencing of six diverse Aspergillus species.</title>
        <authorList>
            <person name="Kaerboelling I."/>
            <person name="Vesth T.C."/>
            <person name="Frisvad J.C."/>
            <person name="Nybo J.L."/>
            <person name="Theobald S."/>
            <person name="Kuo A."/>
            <person name="Bowyer P."/>
            <person name="Matsuda Y."/>
            <person name="Mondo S."/>
            <person name="Lyhne E.K."/>
            <person name="Kogle M.E."/>
            <person name="Clum A."/>
            <person name="Lipzen A."/>
            <person name="Salamov A."/>
            <person name="Ngan C.Y."/>
            <person name="Daum C."/>
            <person name="Chiniquy J."/>
            <person name="Barry K."/>
            <person name="LaButti K."/>
            <person name="Haridas S."/>
            <person name="Simmons B.A."/>
            <person name="Magnuson J.K."/>
            <person name="Mortensen U.H."/>
            <person name="Larsen T.O."/>
            <person name="Grigoriev I.V."/>
            <person name="Baker S.E."/>
            <person name="Andersen M.R."/>
        </authorList>
    </citation>
    <scope>NUCLEOTIDE SEQUENCE [LARGE SCALE GENOMIC DNA]</scope>
    <source>
        <strain evidence="1 2">IBT 24754</strain>
    </source>
</reference>
<evidence type="ECO:0000313" key="1">
    <source>
        <dbReference type="EMBL" id="PTU23374.1"/>
    </source>
</evidence>
<sequence length="99" mass="11187">MNTTTPAHHAFVKSWDGAELCFGSAKLVVSSVVLFAWFPDGCTCMYFNSNRSLSRYLGIYIYIYIYMPAPKLTGVPTYLCSYLRQGLIDGRQTINNLEN</sequence>
<name>A0A2T5M4C7_9EURO</name>
<dbReference type="EMBL" id="MSFN02000002">
    <property type="protein sequence ID" value="PTU23374.1"/>
    <property type="molecule type" value="Genomic_DNA"/>
</dbReference>
<dbReference type="AlphaFoldDB" id="A0A2T5M4C7"/>
<dbReference type="GeneID" id="63809381"/>
<evidence type="ECO:0000313" key="2">
    <source>
        <dbReference type="Proteomes" id="UP000244073"/>
    </source>
</evidence>
<accession>A0A2T5M4C7</accession>
<dbReference type="VEuPathDB" id="FungiDB:P175DRAFT_0169124"/>
<organism evidence="1 2">
    <name type="scientific">Aspergillus ochraceoroseus IBT 24754</name>
    <dbReference type="NCBI Taxonomy" id="1392256"/>
    <lineage>
        <taxon>Eukaryota</taxon>
        <taxon>Fungi</taxon>
        <taxon>Dikarya</taxon>
        <taxon>Ascomycota</taxon>
        <taxon>Pezizomycotina</taxon>
        <taxon>Eurotiomycetes</taxon>
        <taxon>Eurotiomycetidae</taxon>
        <taxon>Eurotiales</taxon>
        <taxon>Aspergillaceae</taxon>
        <taxon>Aspergillus</taxon>
        <taxon>Aspergillus subgen. Nidulantes</taxon>
    </lineage>
</organism>
<proteinExistence type="predicted"/>